<gene>
    <name evidence="2" type="ORF">ACFSR9_04125</name>
</gene>
<protein>
    <submittedName>
        <fullName evidence="2">Uncharacterized protein</fullName>
    </submittedName>
</protein>
<keyword evidence="3" id="KW-1185">Reference proteome</keyword>
<feature type="region of interest" description="Disordered" evidence="1">
    <location>
        <begin position="51"/>
        <end position="117"/>
    </location>
</feature>
<name>A0ABW5P2B9_9DEIO</name>
<organism evidence="2 3">
    <name type="scientific">Deinococcus taklimakanensis</name>
    <dbReference type="NCBI Taxonomy" id="536443"/>
    <lineage>
        <taxon>Bacteria</taxon>
        <taxon>Thermotogati</taxon>
        <taxon>Deinococcota</taxon>
        <taxon>Deinococci</taxon>
        <taxon>Deinococcales</taxon>
        <taxon>Deinococcaceae</taxon>
        <taxon>Deinococcus</taxon>
    </lineage>
</organism>
<dbReference type="EMBL" id="JBHUMK010000013">
    <property type="protein sequence ID" value="MFD2608630.1"/>
    <property type="molecule type" value="Genomic_DNA"/>
</dbReference>
<accession>A0ABW5P2B9</accession>
<evidence type="ECO:0000256" key="1">
    <source>
        <dbReference type="SAM" id="MobiDB-lite"/>
    </source>
</evidence>
<proteinExistence type="predicted"/>
<reference evidence="3" key="1">
    <citation type="journal article" date="2019" name="Int. J. Syst. Evol. Microbiol.">
        <title>The Global Catalogue of Microorganisms (GCM) 10K type strain sequencing project: providing services to taxonomists for standard genome sequencing and annotation.</title>
        <authorList>
            <consortium name="The Broad Institute Genomics Platform"/>
            <consortium name="The Broad Institute Genome Sequencing Center for Infectious Disease"/>
            <person name="Wu L."/>
            <person name="Ma J."/>
        </authorList>
    </citation>
    <scope>NUCLEOTIDE SEQUENCE [LARGE SCALE GENOMIC DNA]</scope>
    <source>
        <strain evidence="3">KCTC 33842</strain>
    </source>
</reference>
<evidence type="ECO:0000313" key="2">
    <source>
        <dbReference type="EMBL" id="MFD2608630.1"/>
    </source>
</evidence>
<evidence type="ECO:0000313" key="3">
    <source>
        <dbReference type="Proteomes" id="UP001597475"/>
    </source>
</evidence>
<feature type="compositionally biased region" description="Acidic residues" evidence="1">
    <location>
        <begin position="103"/>
        <end position="117"/>
    </location>
</feature>
<feature type="compositionally biased region" description="Basic residues" evidence="1">
    <location>
        <begin position="79"/>
        <end position="96"/>
    </location>
</feature>
<comment type="caution">
    <text evidence="2">The sequence shown here is derived from an EMBL/GenBank/DDBJ whole genome shotgun (WGS) entry which is preliminary data.</text>
</comment>
<dbReference type="Proteomes" id="UP001597475">
    <property type="component" value="Unassembled WGS sequence"/>
</dbReference>
<dbReference type="RefSeq" id="WP_386843318.1">
    <property type="nucleotide sequence ID" value="NZ_JBHUMK010000013.1"/>
</dbReference>
<sequence>MGKKDRRNAAPALAFVTLRDLPGTRVLFWVVDSCPYCGERHLHVAGNMRSAEADPGETLGEHPAPCDPTRPYVLSLPPRPKKKRGKQERRRERHAARFGSADLDADLGWDGGEPDDE</sequence>